<dbReference type="PANTHER" id="PTHR16140:SF0">
    <property type="entry name" value="NON-STRUCTURAL MAINTENANCE OF CHROMOSOMES ELEMENT 4"/>
    <property type="match status" value="1"/>
</dbReference>
<evidence type="ECO:0000256" key="3">
    <source>
        <dbReference type="ARBA" id="ARBA00022763"/>
    </source>
</evidence>
<dbReference type="InterPro" id="IPR027786">
    <property type="entry name" value="Nse4/EID"/>
</dbReference>
<organism evidence="10 11">
    <name type="scientific">Psylliodes chrysocephalus</name>
    <dbReference type="NCBI Taxonomy" id="3402493"/>
    <lineage>
        <taxon>Eukaryota</taxon>
        <taxon>Metazoa</taxon>
        <taxon>Ecdysozoa</taxon>
        <taxon>Arthropoda</taxon>
        <taxon>Hexapoda</taxon>
        <taxon>Insecta</taxon>
        <taxon>Pterygota</taxon>
        <taxon>Neoptera</taxon>
        <taxon>Endopterygota</taxon>
        <taxon>Coleoptera</taxon>
        <taxon>Polyphaga</taxon>
        <taxon>Cucujiformia</taxon>
        <taxon>Chrysomeloidea</taxon>
        <taxon>Chrysomelidae</taxon>
        <taxon>Galerucinae</taxon>
        <taxon>Alticini</taxon>
        <taxon>Psylliodes</taxon>
    </lineage>
</organism>
<dbReference type="Proteomes" id="UP001153636">
    <property type="component" value="Chromosome 8"/>
</dbReference>
<comment type="subcellular location">
    <subcellularLocation>
        <location evidence="1 7">Nucleus</location>
    </subcellularLocation>
</comment>
<reference evidence="10" key="1">
    <citation type="submission" date="2022-01" db="EMBL/GenBank/DDBJ databases">
        <authorList>
            <person name="King R."/>
        </authorList>
    </citation>
    <scope>NUCLEOTIDE SEQUENCE</scope>
</reference>
<evidence type="ECO:0000256" key="5">
    <source>
        <dbReference type="ARBA" id="ARBA00023204"/>
    </source>
</evidence>
<evidence type="ECO:0000259" key="9">
    <source>
        <dbReference type="Pfam" id="PF08743"/>
    </source>
</evidence>
<evidence type="ECO:0000313" key="11">
    <source>
        <dbReference type="Proteomes" id="UP001153636"/>
    </source>
</evidence>
<proteinExistence type="inferred from homology"/>
<dbReference type="AlphaFoldDB" id="A0A9P0GI39"/>
<dbReference type="PANTHER" id="PTHR16140">
    <property type="entry name" value="NON-STRUCTURAL MAINTENANCE OF CHROMOSOMES ELEMENT 4"/>
    <property type="match status" value="1"/>
</dbReference>
<keyword evidence="3 7" id="KW-0227">DNA damage</keyword>
<evidence type="ECO:0000256" key="2">
    <source>
        <dbReference type="ARBA" id="ARBA00008997"/>
    </source>
</evidence>
<evidence type="ECO:0000256" key="4">
    <source>
        <dbReference type="ARBA" id="ARBA00023172"/>
    </source>
</evidence>
<protein>
    <recommendedName>
        <fullName evidence="7">Non-structural maintenance of chromosomes element 4</fullName>
    </recommendedName>
</protein>
<gene>
    <name evidence="10" type="ORF">PSYICH_LOCUS14893</name>
</gene>
<evidence type="ECO:0000256" key="6">
    <source>
        <dbReference type="ARBA" id="ARBA00023242"/>
    </source>
</evidence>
<comment type="similarity">
    <text evidence="2 7">Belongs to the NSE4 family.</text>
</comment>
<sequence>MESIVNDKENINSNMRRNPQQRKIIYRNLLSKIEGIEETEEVGLRTVNEIGEVLREANSLDTEWLIDERVEHADETYLDCLVLSSASSVLKKCIQAVDVFTSTYEPEEFSQHIINSIKDEDSDEMNPFDLLKLLKDAREIIPKVPDYTYVYGSYDLENLPQPKPKRQITRTQKEKLEKKEPEQVTSMTKEEDTIEEILKVFLEVLNKKYKEANEQPIKYYEYIIDTDDFANTVENMFYFSFLIRNGKASVDLNSKGDPIIKPVKKNVHKEFRDNGGINAQIITQINVERWKKFKKAGYLQEYKRKHSTP</sequence>
<dbReference type="GO" id="GO:0006281">
    <property type="term" value="P:DNA repair"/>
    <property type="evidence" value="ECO:0007669"/>
    <property type="project" value="UniProtKB-UniRule"/>
</dbReference>
<evidence type="ECO:0000256" key="1">
    <source>
        <dbReference type="ARBA" id="ARBA00004123"/>
    </source>
</evidence>
<feature type="compositionally biased region" description="Basic and acidic residues" evidence="8">
    <location>
        <begin position="171"/>
        <end position="182"/>
    </location>
</feature>
<dbReference type="GO" id="GO:0030915">
    <property type="term" value="C:Smc5-Smc6 complex"/>
    <property type="evidence" value="ECO:0007669"/>
    <property type="project" value="UniProtKB-UniRule"/>
</dbReference>
<dbReference type="OrthoDB" id="2133758at2759"/>
<dbReference type="EMBL" id="OV651820">
    <property type="protein sequence ID" value="CAH1114484.1"/>
    <property type="molecule type" value="Genomic_DNA"/>
</dbReference>
<dbReference type="Pfam" id="PF08743">
    <property type="entry name" value="Nse4_C"/>
    <property type="match status" value="1"/>
</dbReference>
<comment type="subunit">
    <text evidence="7">Component of the SMC5-SMC6 complex.</text>
</comment>
<evidence type="ECO:0000313" key="10">
    <source>
        <dbReference type="EMBL" id="CAH1114484.1"/>
    </source>
</evidence>
<keyword evidence="6 7" id="KW-0539">Nucleus</keyword>
<keyword evidence="5 7" id="KW-0234">DNA repair</keyword>
<keyword evidence="4 7" id="KW-0233">DNA recombination</keyword>
<dbReference type="GO" id="GO:0006310">
    <property type="term" value="P:DNA recombination"/>
    <property type="evidence" value="ECO:0007669"/>
    <property type="project" value="UniProtKB-UniRule"/>
</dbReference>
<dbReference type="InterPro" id="IPR014854">
    <property type="entry name" value="Nse4_C"/>
</dbReference>
<comment type="function">
    <text evidence="7">Component of the SMC5-SMC6 complex, that promotes sister chromatid alignment after DNA damage and facilitates double-stranded DNA breaks (DSBs) repair via homologous recombination between sister chromatids.</text>
</comment>
<dbReference type="GO" id="GO:0005634">
    <property type="term" value="C:nucleus"/>
    <property type="evidence" value="ECO:0007669"/>
    <property type="project" value="UniProtKB-SubCell"/>
</dbReference>
<evidence type="ECO:0000256" key="8">
    <source>
        <dbReference type="SAM" id="MobiDB-lite"/>
    </source>
</evidence>
<evidence type="ECO:0000256" key="7">
    <source>
        <dbReference type="RuleBase" id="RU365071"/>
    </source>
</evidence>
<name>A0A9P0GI39_9CUCU</name>
<feature type="region of interest" description="Disordered" evidence="8">
    <location>
        <begin position="161"/>
        <end position="188"/>
    </location>
</feature>
<accession>A0A9P0GI39</accession>
<keyword evidence="11" id="KW-1185">Reference proteome</keyword>
<feature type="domain" description="Non-structural maintenance of chromosome element 4 C-terminal" evidence="9">
    <location>
        <begin position="216"/>
        <end position="296"/>
    </location>
</feature>